<evidence type="ECO:0000259" key="1">
    <source>
        <dbReference type="Pfam" id="PF12773"/>
    </source>
</evidence>
<comment type="caution">
    <text evidence="2">The sequence shown here is derived from an EMBL/GenBank/DDBJ whole genome shotgun (WGS) entry which is preliminary data.</text>
</comment>
<evidence type="ECO:0000313" key="3">
    <source>
        <dbReference type="Proteomes" id="UP000219922"/>
    </source>
</evidence>
<feature type="domain" description="DZANK-type" evidence="1">
    <location>
        <begin position="109"/>
        <end position="157"/>
    </location>
</feature>
<dbReference type="Pfam" id="PF12773">
    <property type="entry name" value="DZR"/>
    <property type="match status" value="1"/>
</dbReference>
<reference evidence="2 3" key="1">
    <citation type="submission" date="2017-09" db="EMBL/GenBank/DDBJ databases">
        <title>Large-scale bioinformatics analysis of Bacillus genomes uncovers conserved roles of natural products in bacterial physiology.</title>
        <authorList>
            <consortium name="Agbiome Team Llc"/>
            <person name="Bleich R.M."/>
            <person name="Grubbs K.J."/>
            <person name="Santa Maria K.C."/>
            <person name="Allen S.E."/>
            <person name="Farag S."/>
            <person name="Shank E.A."/>
            <person name="Bowers A."/>
        </authorList>
    </citation>
    <scope>NUCLEOTIDE SEQUENCE [LARGE SCALE GENOMIC DNA]</scope>
    <source>
        <strain evidence="2 3">AFS092789</strain>
    </source>
</reference>
<protein>
    <recommendedName>
        <fullName evidence="1">DZANK-type domain-containing protein</fullName>
    </recommendedName>
</protein>
<proteinExistence type="predicted"/>
<dbReference type="AlphaFoldDB" id="A0A9X6SU81"/>
<dbReference type="RefSeq" id="WP_098006176.1">
    <property type="nucleotide sequence ID" value="NZ_NUJB01000036.1"/>
</dbReference>
<gene>
    <name evidence="2" type="ORF">CON36_29330</name>
</gene>
<sequence length="168" mass="18870">MSNWQDKVGEIGTKVTDAVEQQKQRIAQSQEAGAMQKQIQTLFDKKAMLYFNIGQQVYEFVRKGNVIPDEISIPGEELREIDVNIFNLQGRLNALETANQSTLLCTNEDCREPIQADDKFCGTCGRKQEKPTVGPQVQCIQCEQNIPEHAKFCNICGTGQKAVKNYAL</sequence>
<dbReference type="EMBL" id="NVMX01000061">
    <property type="protein sequence ID" value="PDZ95260.1"/>
    <property type="molecule type" value="Genomic_DNA"/>
</dbReference>
<accession>A0A9X6SU81</accession>
<evidence type="ECO:0000313" key="2">
    <source>
        <dbReference type="EMBL" id="PDZ95260.1"/>
    </source>
</evidence>
<organism evidence="2 3">
    <name type="scientific">Bacillus cereus</name>
    <dbReference type="NCBI Taxonomy" id="1396"/>
    <lineage>
        <taxon>Bacteria</taxon>
        <taxon>Bacillati</taxon>
        <taxon>Bacillota</taxon>
        <taxon>Bacilli</taxon>
        <taxon>Bacillales</taxon>
        <taxon>Bacillaceae</taxon>
        <taxon>Bacillus</taxon>
        <taxon>Bacillus cereus group</taxon>
    </lineage>
</organism>
<dbReference type="Proteomes" id="UP000219922">
    <property type="component" value="Unassembled WGS sequence"/>
</dbReference>
<dbReference type="InterPro" id="IPR025874">
    <property type="entry name" value="DZR"/>
</dbReference>
<name>A0A9X6SU81_BACCE</name>